<name>A0ABV2D1C6_9SPHN</name>
<keyword evidence="1" id="KW-0812">Transmembrane</keyword>
<protein>
    <submittedName>
        <fullName evidence="2">Uncharacterized protein</fullName>
    </submittedName>
</protein>
<dbReference type="EMBL" id="JBEWLY010000013">
    <property type="protein sequence ID" value="MET1755681.1"/>
    <property type="molecule type" value="Genomic_DNA"/>
</dbReference>
<keyword evidence="3" id="KW-1185">Reference proteome</keyword>
<sequence>MDLGDNWLIIAAGVAALIAVLAWLAENRRVRRVNLDQVGFMPWTGLFFFAILAAVVLLALGVKAMHSA</sequence>
<evidence type="ECO:0000313" key="3">
    <source>
        <dbReference type="Proteomes" id="UP001548713"/>
    </source>
</evidence>
<keyword evidence="1" id="KW-0472">Membrane</keyword>
<organism evidence="2 3">
    <name type="scientific">Novosphingobium kalidii</name>
    <dbReference type="NCBI Taxonomy" id="3230299"/>
    <lineage>
        <taxon>Bacteria</taxon>
        <taxon>Pseudomonadati</taxon>
        <taxon>Pseudomonadota</taxon>
        <taxon>Alphaproteobacteria</taxon>
        <taxon>Sphingomonadales</taxon>
        <taxon>Sphingomonadaceae</taxon>
        <taxon>Novosphingobium</taxon>
    </lineage>
</organism>
<keyword evidence="1" id="KW-1133">Transmembrane helix</keyword>
<evidence type="ECO:0000313" key="2">
    <source>
        <dbReference type="EMBL" id="MET1755681.1"/>
    </source>
</evidence>
<dbReference type="RefSeq" id="WP_353984122.1">
    <property type="nucleotide sequence ID" value="NZ_JBEWLY010000013.1"/>
</dbReference>
<proteinExistence type="predicted"/>
<evidence type="ECO:0000256" key="1">
    <source>
        <dbReference type="SAM" id="Phobius"/>
    </source>
</evidence>
<reference evidence="2 3" key="1">
    <citation type="submission" date="2024-07" db="EMBL/GenBank/DDBJ databases">
        <title>Novosphingobium kalidii RD2P27.</title>
        <authorList>
            <person name="Sun J.-Q."/>
        </authorList>
    </citation>
    <scope>NUCLEOTIDE SEQUENCE [LARGE SCALE GENOMIC DNA]</scope>
    <source>
        <strain evidence="2 3">RD2P27</strain>
    </source>
</reference>
<accession>A0ABV2D1C6</accession>
<gene>
    <name evidence="2" type="ORF">ABVV53_09450</name>
</gene>
<feature type="transmembrane region" description="Helical" evidence="1">
    <location>
        <begin position="46"/>
        <end position="65"/>
    </location>
</feature>
<feature type="transmembrane region" description="Helical" evidence="1">
    <location>
        <begin position="6"/>
        <end position="25"/>
    </location>
</feature>
<dbReference type="Proteomes" id="UP001548713">
    <property type="component" value="Unassembled WGS sequence"/>
</dbReference>
<comment type="caution">
    <text evidence="2">The sequence shown here is derived from an EMBL/GenBank/DDBJ whole genome shotgun (WGS) entry which is preliminary data.</text>
</comment>